<evidence type="ECO:0000313" key="8">
    <source>
        <dbReference type="Ensembl" id="ENSSFOP00015043904.1"/>
    </source>
</evidence>
<feature type="region of interest" description="Disordered" evidence="6">
    <location>
        <begin position="961"/>
        <end position="983"/>
    </location>
</feature>
<keyword evidence="2" id="KW-0597">Phosphoprotein</keyword>
<dbReference type="KEGG" id="sfm:108927612"/>
<feature type="compositionally biased region" description="Low complexity" evidence="6">
    <location>
        <begin position="1062"/>
        <end position="1071"/>
    </location>
</feature>
<reference evidence="8" key="3">
    <citation type="submission" date="2025-09" db="UniProtKB">
        <authorList>
            <consortium name="Ensembl"/>
        </authorList>
    </citation>
    <scope>IDENTIFICATION</scope>
</reference>
<evidence type="ECO:0000256" key="2">
    <source>
        <dbReference type="ARBA" id="ARBA00022553"/>
    </source>
</evidence>
<feature type="compositionally biased region" description="Polar residues" evidence="6">
    <location>
        <begin position="871"/>
        <end position="882"/>
    </location>
</feature>
<feature type="coiled-coil region" evidence="5">
    <location>
        <begin position="296"/>
        <end position="387"/>
    </location>
</feature>
<keyword evidence="3 5" id="KW-0175">Coiled coil</keyword>
<feature type="region of interest" description="Disordered" evidence="6">
    <location>
        <begin position="501"/>
        <end position="520"/>
    </location>
</feature>
<feature type="compositionally biased region" description="Basic and acidic residues" evidence="6">
    <location>
        <begin position="1091"/>
        <end position="1103"/>
    </location>
</feature>
<dbReference type="PANTHER" id="PTHR15742">
    <property type="entry name" value="GIRDIN"/>
    <property type="match status" value="1"/>
</dbReference>
<comment type="subcellular location">
    <subcellularLocation>
        <location evidence="1">Membrane</location>
    </subcellularLocation>
</comment>
<feature type="region of interest" description="Disordered" evidence="6">
    <location>
        <begin position="907"/>
        <end position="931"/>
    </location>
</feature>
<reference evidence="8 9" key="1">
    <citation type="submission" date="2019-04" db="EMBL/GenBank/DDBJ databases">
        <authorList>
            <consortium name="Wellcome Sanger Institute Data Sharing"/>
        </authorList>
    </citation>
    <scope>NUCLEOTIDE SEQUENCE [LARGE SCALE GENOMIC DNA]</scope>
</reference>
<dbReference type="RefSeq" id="XP_029101994.1">
    <property type="nucleotide sequence ID" value="XM_029246161.1"/>
</dbReference>
<evidence type="ECO:0000256" key="1">
    <source>
        <dbReference type="ARBA" id="ARBA00004370"/>
    </source>
</evidence>
<reference evidence="8" key="2">
    <citation type="submission" date="2025-08" db="UniProtKB">
        <authorList>
            <consortium name="Ensembl"/>
        </authorList>
    </citation>
    <scope>IDENTIFICATION</scope>
</reference>
<evidence type="ECO:0000256" key="4">
    <source>
        <dbReference type="ARBA" id="ARBA00023136"/>
    </source>
</evidence>
<dbReference type="GO" id="GO:0010506">
    <property type="term" value="P:regulation of autophagy"/>
    <property type="evidence" value="ECO:0007669"/>
    <property type="project" value="InterPro"/>
</dbReference>
<keyword evidence="4" id="KW-0472">Membrane</keyword>
<feature type="compositionally biased region" description="Basic and acidic residues" evidence="6">
    <location>
        <begin position="781"/>
        <end position="796"/>
    </location>
</feature>
<feature type="region of interest" description="Disordered" evidence="6">
    <location>
        <begin position="653"/>
        <end position="796"/>
    </location>
</feature>
<dbReference type="GO" id="GO:0016020">
    <property type="term" value="C:membrane"/>
    <property type="evidence" value="ECO:0007669"/>
    <property type="project" value="UniProtKB-SubCell"/>
</dbReference>
<proteinExistence type="predicted"/>
<dbReference type="AlphaFoldDB" id="A0A8C9SXP7"/>
<feature type="coiled-coil region" evidence="5">
    <location>
        <begin position="123"/>
        <end position="179"/>
    </location>
</feature>
<feature type="compositionally biased region" description="Basic and acidic residues" evidence="6">
    <location>
        <begin position="653"/>
        <end position="670"/>
    </location>
</feature>
<name>A0A8C9SXP7_SCLFO</name>
<evidence type="ECO:0000313" key="9">
    <source>
        <dbReference type="Proteomes" id="UP000694397"/>
    </source>
</evidence>
<feature type="region of interest" description="Disordered" evidence="6">
    <location>
        <begin position="1016"/>
        <end position="1156"/>
    </location>
</feature>
<dbReference type="Pfam" id="PF11365">
    <property type="entry name" value="SOGA"/>
    <property type="match status" value="1"/>
</dbReference>
<evidence type="ECO:0000256" key="6">
    <source>
        <dbReference type="SAM" id="MobiDB-lite"/>
    </source>
</evidence>
<protein>
    <submittedName>
        <fullName evidence="8">Microtubule cross-linking factor 1-like</fullName>
    </submittedName>
</protein>
<organism evidence="8 9">
    <name type="scientific">Scleropages formosus</name>
    <name type="common">Asian bonytongue</name>
    <name type="synonym">Osteoglossum formosum</name>
    <dbReference type="NCBI Taxonomy" id="113540"/>
    <lineage>
        <taxon>Eukaryota</taxon>
        <taxon>Metazoa</taxon>
        <taxon>Chordata</taxon>
        <taxon>Craniata</taxon>
        <taxon>Vertebrata</taxon>
        <taxon>Euteleostomi</taxon>
        <taxon>Actinopterygii</taxon>
        <taxon>Neopterygii</taxon>
        <taxon>Teleostei</taxon>
        <taxon>Osteoglossocephala</taxon>
        <taxon>Osteoglossomorpha</taxon>
        <taxon>Osteoglossiformes</taxon>
        <taxon>Osteoglossidae</taxon>
        <taxon>Scleropages</taxon>
    </lineage>
</organism>
<evidence type="ECO:0000256" key="5">
    <source>
        <dbReference type="SAM" id="Coils"/>
    </source>
</evidence>
<feature type="compositionally biased region" description="Basic and acidic residues" evidence="6">
    <location>
        <begin position="576"/>
        <end position="588"/>
    </location>
</feature>
<gene>
    <name evidence="8" type="primary">LOC108927612</name>
</gene>
<keyword evidence="9" id="KW-1185">Reference proteome</keyword>
<feature type="coiled-coil region" evidence="5">
    <location>
        <begin position="205"/>
        <end position="239"/>
    </location>
</feature>
<feature type="region of interest" description="Disordered" evidence="6">
    <location>
        <begin position="854"/>
        <end position="887"/>
    </location>
</feature>
<evidence type="ECO:0000256" key="3">
    <source>
        <dbReference type="ARBA" id="ARBA00023054"/>
    </source>
</evidence>
<dbReference type="InterPro" id="IPR027881">
    <property type="entry name" value="SOGA_CC"/>
</dbReference>
<sequence>MDGWAECRAAVKQRSRSLDAPPRLWSEPSSGPVTRRPGEEDGQVVTRRRAGVCLAIGSRSDSSSDLSDCPSDGSASWAPGTPTDTCTLALGQCDRGGSLEGRRSPGHSGGPAGSAPDGDAAVREDLLREIEELRSENDFLKDEVEELRAEMLEVKDSFVKQEAHELQELRRQLSFANKSCRVLQYRLRKAERRDPQGLGWLEQELQIAKDTSVRLHKELERAEERCCRAEDENEALRHRVLEEEVARAALQEALCRAQQSDVKREGSVEIDKEQKCVDQEDSAELRARLLSTREESVVLLRRVALLARQKDELEQELRRYRCVFGDADGAVPPGVTAAGAPLSTREAELRLRLQLVEEEADMLARKVVELEAENRAARVENEDLCRRHERGFPRTVSSGAPYGDGLERTAESRHHLYFAEEEAALPGDREGGSVTAAPPWEDGTPGSGGSWCCADLGGAPREQLSEDRVLGSSVGRCSLSSHPGEMEHSGQEEAGEDVLRGQREGPVGGESDFKGTPSWGASAVDGDDDAETLSSLKQEVRCLETVADLLIAHSDRLLRNGQRGATAGRGPGGDVPTDRLSADGESESRGLNTVNARLRDLGSELLSFVKKLQDLGTIVPPNCVGTVHHPSGAALPDGPSLPVLERDDTSHFHCGLRAEPHGPQAEERPLADSSRGDGSGEWSSASGPSAELQGALSTQKKDGDSSRSSPSGRSGSGTRAPATGDRPSGWRRGTGRHPRTSENLFLEALCLDPLGRDRMSSPARPAGRNGPPRGVEGSGDTESRRSQSGLQREKTRAGNLLRVKTVCSLSDFQRLMDSSPFLADAGVTVGRDGGETPPLSPDDLDYLDEFETRGGDLAGARGSESRGAPETVSNPAEPSQPASGCCAAGSNHGNSIMQECGRHPVWKSSADGVPERPEVHEGLGTRPRKRSCKDQACQTDAYRKTLSPRTVRLGLQMEPSRRTAANPKQCLTPRGGATPVSSPCRNTQGRLCIPAAQNHLEPNCGAHLQCREPTNGRATTVLPSRGTGGSAWARSTTTRDSPVHAPPRDGPSSLFSVVDCPATTRHTATGSRRTRTAGRSAAERPPSAQHLSERREKESREVTGVKPNQKRSEDSSGVLEKHGREKSRTGGRNRMPRGQQGTSEPRVVAGLAPWRP</sequence>
<dbReference type="Proteomes" id="UP000694397">
    <property type="component" value="Chromosome 19"/>
</dbReference>
<accession>A0A8C9SXP7</accession>
<dbReference type="OrthoDB" id="10036174at2759"/>
<feature type="compositionally biased region" description="Low complexity" evidence="6">
    <location>
        <begin position="58"/>
        <end position="74"/>
    </location>
</feature>
<evidence type="ECO:0000259" key="7">
    <source>
        <dbReference type="Pfam" id="PF11365"/>
    </source>
</evidence>
<feature type="compositionally biased region" description="Basic and acidic residues" evidence="6">
    <location>
        <begin position="1110"/>
        <end position="1128"/>
    </location>
</feature>
<feature type="region of interest" description="Disordered" evidence="6">
    <location>
        <begin position="562"/>
        <end position="589"/>
    </location>
</feature>
<dbReference type="GeneID" id="108927612"/>
<dbReference type="PANTHER" id="PTHR15742:SF5">
    <property type="entry name" value="GIRDIN"/>
    <property type="match status" value="1"/>
</dbReference>
<feature type="compositionally biased region" description="Low complexity" evidence="6">
    <location>
        <begin position="762"/>
        <end position="774"/>
    </location>
</feature>
<feature type="region of interest" description="Disordered" evidence="6">
    <location>
        <begin position="422"/>
        <end position="496"/>
    </location>
</feature>
<feature type="compositionally biased region" description="Basic and acidic residues" evidence="6">
    <location>
        <begin position="484"/>
        <end position="496"/>
    </location>
</feature>
<dbReference type="Ensembl" id="ENSSFOT00015081106.1">
    <property type="protein sequence ID" value="ENSSFOP00015043904.1"/>
    <property type="gene ID" value="ENSSFOG00015027232.1"/>
</dbReference>
<feature type="compositionally biased region" description="Basic and acidic residues" evidence="6">
    <location>
        <begin position="913"/>
        <end position="923"/>
    </location>
</feature>
<dbReference type="GeneTree" id="ENSGT00950000182982"/>
<feature type="domain" description="SOGA coiled-coil" evidence="7">
    <location>
        <begin position="281"/>
        <end position="376"/>
    </location>
</feature>
<feature type="compositionally biased region" description="Low complexity" evidence="6">
    <location>
        <begin position="706"/>
        <end position="717"/>
    </location>
</feature>
<dbReference type="InterPro" id="IPR049885">
    <property type="entry name" value="MTCL1-3"/>
</dbReference>
<dbReference type="GO" id="GO:0005615">
    <property type="term" value="C:extracellular space"/>
    <property type="evidence" value="ECO:0007669"/>
    <property type="project" value="InterPro"/>
</dbReference>
<feature type="region of interest" description="Disordered" evidence="6">
    <location>
        <begin position="1"/>
        <end position="123"/>
    </location>
</feature>